<evidence type="ECO:0000256" key="1">
    <source>
        <dbReference type="SAM" id="MobiDB-lite"/>
    </source>
</evidence>
<gene>
    <name evidence="2" type="ORF">KC01_LOCUS26933</name>
</gene>
<feature type="compositionally biased region" description="Basic residues" evidence="1">
    <location>
        <begin position="103"/>
        <end position="112"/>
    </location>
</feature>
<reference evidence="2 3" key="1">
    <citation type="submission" date="2024-04" db="EMBL/GenBank/DDBJ databases">
        <authorList>
            <person name="Waldvogel A.-M."/>
            <person name="Schoenle A."/>
        </authorList>
    </citation>
    <scope>NUCLEOTIDE SEQUENCE [LARGE SCALE GENOMIC DNA]</scope>
</reference>
<dbReference type="AlphaFoldDB" id="A0AAV2LAS1"/>
<name>A0AAV2LAS1_KNICA</name>
<feature type="region of interest" description="Disordered" evidence="1">
    <location>
        <begin position="76"/>
        <end position="112"/>
    </location>
</feature>
<proteinExistence type="predicted"/>
<organism evidence="2 3">
    <name type="scientific">Knipowitschia caucasica</name>
    <name type="common">Caucasian dwarf goby</name>
    <name type="synonym">Pomatoschistus caucasicus</name>
    <dbReference type="NCBI Taxonomy" id="637954"/>
    <lineage>
        <taxon>Eukaryota</taxon>
        <taxon>Metazoa</taxon>
        <taxon>Chordata</taxon>
        <taxon>Craniata</taxon>
        <taxon>Vertebrata</taxon>
        <taxon>Euteleostomi</taxon>
        <taxon>Actinopterygii</taxon>
        <taxon>Neopterygii</taxon>
        <taxon>Teleostei</taxon>
        <taxon>Neoteleostei</taxon>
        <taxon>Acanthomorphata</taxon>
        <taxon>Gobiaria</taxon>
        <taxon>Gobiiformes</taxon>
        <taxon>Gobioidei</taxon>
        <taxon>Gobiidae</taxon>
        <taxon>Gobiinae</taxon>
        <taxon>Knipowitschia</taxon>
    </lineage>
</organism>
<feature type="region of interest" description="Disordered" evidence="1">
    <location>
        <begin position="1"/>
        <end position="37"/>
    </location>
</feature>
<dbReference type="EMBL" id="OZ035844">
    <property type="protein sequence ID" value="CAL1598566.1"/>
    <property type="molecule type" value="Genomic_DNA"/>
</dbReference>
<keyword evidence="3" id="KW-1185">Reference proteome</keyword>
<dbReference type="Proteomes" id="UP001497482">
    <property type="component" value="Chromosome 22"/>
</dbReference>
<accession>A0AAV2LAS1</accession>
<evidence type="ECO:0000313" key="3">
    <source>
        <dbReference type="Proteomes" id="UP001497482"/>
    </source>
</evidence>
<evidence type="ECO:0000313" key="2">
    <source>
        <dbReference type="EMBL" id="CAL1598566.1"/>
    </source>
</evidence>
<protein>
    <submittedName>
        <fullName evidence="2">Uncharacterized protein</fullName>
    </submittedName>
</protein>
<sequence length="112" mass="12018">MVLPQIQAPHRAEELPIGPPAQAERSRQYFSPGPGGSRLWSSLMDGLSSASAVRSGTSRTLRDTCLMDGLIQDKCTSVGPDVGAGGPLWGGLTRGKRGEDKKRRQRPTHVSH</sequence>
<feature type="compositionally biased region" description="Gly residues" evidence="1">
    <location>
        <begin position="82"/>
        <end position="93"/>
    </location>
</feature>